<keyword evidence="1" id="KW-0106">Calcium</keyword>
<proteinExistence type="predicted"/>
<feature type="domain" description="EF-hand" evidence="3">
    <location>
        <begin position="61"/>
        <end position="96"/>
    </location>
</feature>
<gene>
    <name evidence="4" type="ORF">TSPGSL018_1685</name>
</gene>
<dbReference type="PROSITE" id="PS00018">
    <property type="entry name" value="EF_HAND_1"/>
    <property type="match status" value="2"/>
</dbReference>
<evidence type="ECO:0000256" key="1">
    <source>
        <dbReference type="ARBA" id="ARBA00022837"/>
    </source>
</evidence>
<feature type="domain" description="EF-hand" evidence="3">
    <location>
        <begin position="163"/>
        <end position="198"/>
    </location>
</feature>
<accession>A0A061RLK4</accession>
<dbReference type="InterPro" id="IPR002048">
    <property type="entry name" value="EF_hand_dom"/>
</dbReference>
<evidence type="ECO:0000313" key="4">
    <source>
        <dbReference type="EMBL" id="JAC71530.1"/>
    </source>
</evidence>
<dbReference type="InterPro" id="IPR011992">
    <property type="entry name" value="EF-hand-dom_pair"/>
</dbReference>
<protein>
    <recommendedName>
        <fullName evidence="3">EF-hand domain-containing protein</fullName>
    </recommendedName>
</protein>
<sequence length="397" mass="43262">MPVSEGHERAPSSLFDRLADCLARDEPLVRRLFDQEDWRKAGALSQSGLARLTELLLGERPSDAELSLFWEVADADSGGRITYPEFTAVVADCQRCGRGDEEDLRFKDQVKRVVRRLAVSLLEGSGASLWEAFQLHDSGRRGSLQHREVLRMVNALVPGMAKKEQRMLLAKMGDLDADGDGAISFKELQSALMVALESAIGIGKAAGSGVGAASGAVDPADRTGVGSRRGSSTKPMLDIPEDEPADTELRRHSFRTPSEKVPLDFASRLTPTRTPASGNGFRRPSFTGSSLSRPNQVLSNNSAAARARCQNDLLAREISIIKHQIASRDAEIAILRRNLMVSMSKPKAGDHILSDMHSRINHLKVKQRQADAKCSDALAALKSATSEFTNVLKPWTK</sequence>
<dbReference type="Pfam" id="PF13202">
    <property type="entry name" value="EF-hand_5"/>
    <property type="match status" value="1"/>
</dbReference>
<dbReference type="PROSITE" id="PS50222">
    <property type="entry name" value="EF_HAND_2"/>
    <property type="match status" value="2"/>
</dbReference>
<name>A0A061RLK4_9CHLO</name>
<dbReference type="CDD" id="cd00051">
    <property type="entry name" value="EFh"/>
    <property type="match status" value="1"/>
</dbReference>
<evidence type="ECO:0000259" key="3">
    <source>
        <dbReference type="PROSITE" id="PS50222"/>
    </source>
</evidence>
<reference evidence="4" key="1">
    <citation type="submission" date="2014-05" db="EMBL/GenBank/DDBJ databases">
        <title>The transcriptome of the halophilic microalga Tetraselmis sp. GSL018 isolated from the Great Salt Lake, Utah.</title>
        <authorList>
            <person name="Jinkerson R.E."/>
            <person name="D'Adamo S."/>
            <person name="Posewitz M.C."/>
        </authorList>
    </citation>
    <scope>NUCLEOTIDE SEQUENCE</scope>
    <source>
        <strain evidence="4">GSL018</strain>
    </source>
</reference>
<dbReference type="AlphaFoldDB" id="A0A061RLK4"/>
<feature type="compositionally biased region" description="Polar residues" evidence="2">
    <location>
        <begin position="286"/>
        <end position="296"/>
    </location>
</feature>
<dbReference type="SMART" id="SM00054">
    <property type="entry name" value="EFh"/>
    <property type="match status" value="2"/>
</dbReference>
<organism evidence="4">
    <name type="scientific">Tetraselmis sp. GSL018</name>
    <dbReference type="NCBI Taxonomy" id="582737"/>
    <lineage>
        <taxon>Eukaryota</taxon>
        <taxon>Viridiplantae</taxon>
        <taxon>Chlorophyta</taxon>
        <taxon>core chlorophytes</taxon>
        <taxon>Chlorodendrophyceae</taxon>
        <taxon>Chlorodendrales</taxon>
        <taxon>Chlorodendraceae</taxon>
        <taxon>Tetraselmis</taxon>
    </lineage>
</organism>
<evidence type="ECO:0000256" key="2">
    <source>
        <dbReference type="SAM" id="MobiDB-lite"/>
    </source>
</evidence>
<feature type="region of interest" description="Disordered" evidence="2">
    <location>
        <begin position="209"/>
        <end position="249"/>
    </location>
</feature>
<dbReference type="EMBL" id="GBEZ01014552">
    <property type="protein sequence ID" value="JAC71530.1"/>
    <property type="molecule type" value="Transcribed_RNA"/>
</dbReference>
<feature type="region of interest" description="Disordered" evidence="2">
    <location>
        <begin position="269"/>
        <end position="296"/>
    </location>
</feature>
<dbReference type="InterPro" id="IPR018247">
    <property type="entry name" value="EF_Hand_1_Ca_BS"/>
</dbReference>
<dbReference type="SUPFAM" id="SSF47473">
    <property type="entry name" value="EF-hand"/>
    <property type="match status" value="1"/>
</dbReference>
<dbReference type="GO" id="GO:0005509">
    <property type="term" value="F:calcium ion binding"/>
    <property type="evidence" value="ECO:0007669"/>
    <property type="project" value="InterPro"/>
</dbReference>
<dbReference type="Gene3D" id="1.10.238.10">
    <property type="entry name" value="EF-hand"/>
    <property type="match status" value="2"/>
</dbReference>